<dbReference type="Pfam" id="PF22440">
    <property type="entry name" value="SirC_C"/>
    <property type="match status" value="1"/>
</dbReference>
<keyword evidence="3 8" id="KW-0560">Oxidoreductase</keyword>
<dbReference type="AlphaFoldDB" id="A0A0B6AN51"/>
<dbReference type="EMBL" id="CP009920">
    <property type="protein sequence ID" value="AJI22517.1"/>
    <property type="molecule type" value="Genomic_DNA"/>
</dbReference>
<dbReference type="Proteomes" id="UP000031829">
    <property type="component" value="Chromosome"/>
</dbReference>
<dbReference type="GO" id="GO:0043115">
    <property type="term" value="F:precorrin-2 dehydrogenase activity"/>
    <property type="evidence" value="ECO:0007669"/>
    <property type="project" value="UniProtKB-EC"/>
</dbReference>
<evidence type="ECO:0000256" key="3">
    <source>
        <dbReference type="ARBA" id="ARBA00023002"/>
    </source>
</evidence>
<sequence length="202" mass="23022">MYTVMLDLKGRSVLVVGGGTIATRRIKGFLQEGAAITVVAPTVSAEINEWEVKDQLRVKRKKVGEEDLLNVFLIVVATNDQAVNKFVKQHIKNDQLVNMASSFSDGNIQIPAQFSRGRLSLAISTDGASPLLTKRIKEDLSSNYDESYTQYTQFLYECRVLIHRLNVSKSRKHELLTEIIDDQYRLSLVKQREFLQQIEKYK</sequence>
<evidence type="ECO:0000259" key="7">
    <source>
        <dbReference type="Pfam" id="PF14824"/>
    </source>
</evidence>
<dbReference type="SUPFAM" id="SSF75615">
    <property type="entry name" value="Siroheme synthase middle domains-like"/>
    <property type="match status" value="1"/>
</dbReference>
<dbReference type="UniPathway" id="UPA00262">
    <property type="reaction ID" value="UER00222"/>
</dbReference>
<dbReference type="Pfam" id="PF14824">
    <property type="entry name" value="Sirohm_synth_M"/>
    <property type="match status" value="1"/>
</dbReference>
<accession>A0A0B6AN51</accession>
<dbReference type="Gene3D" id="1.10.8.610">
    <property type="entry name" value="SirC, precorrin-2 dehydrogenase, C-terminal helical domain-like"/>
    <property type="match status" value="1"/>
</dbReference>
<dbReference type="NCBIfam" id="NF005222">
    <property type="entry name" value="PRK06718.1"/>
    <property type="match status" value="1"/>
</dbReference>
<dbReference type="GeneID" id="93645381"/>
<dbReference type="PANTHER" id="PTHR35330">
    <property type="entry name" value="SIROHEME BIOSYNTHESIS PROTEIN MET8"/>
    <property type="match status" value="1"/>
</dbReference>
<comment type="catalytic activity">
    <reaction evidence="6">
        <text>precorrin-2 + NAD(+) = sirohydrochlorin + NADH + 2 H(+)</text>
        <dbReference type="Rhea" id="RHEA:15613"/>
        <dbReference type="ChEBI" id="CHEBI:15378"/>
        <dbReference type="ChEBI" id="CHEBI:57540"/>
        <dbReference type="ChEBI" id="CHEBI:57945"/>
        <dbReference type="ChEBI" id="CHEBI:58351"/>
        <dbReference type="ChEBI" id="CHEBI:58827"/>
        <dbReference type="EC" id="1.3.1.76"/>
    </reaction>
</comment>
<dbReference type="EC" id="1.3.1.76" evidence="2"/>
<reference evidence="8 9" key="1">
    <citation type="journal article" date="2015" name="Genome Announc.">
        <title>Complete genome sequences for 35 biothreat assay-relevant bacillus species.</title>
        <authorList>
            <person name="Johnson S.L."/>
            <person name="Daligault H.E."/>
            <person name="Davenport K.W."/>
            <person name="Jaissle J."/>
            <person name="Frey K.G."/>
            <person name="Ladner J.T."/>
            <person name="Broomall S.M."/>
            <person name="Bishop-Lilly K.A."/>
            <person name="Bruce D.C."/>
            <person name="Gibbons H.S."/>
            <person name="Coyne S.R."/>
            <person name="Lo C.C."/>
            <person name="Meincke L."/>
            <person name="Munk A.C."/>
            <person name="Koroleva G.I."/>
            <person name="Rosenzweig C.N."/>
            <person name="Palacios G.F."/>
            <person name="Redden C.L."/>
            <person name="Minogue T.D."/>
            <person name="Chain P.S."/>
        </authorList>
    </citation>
    <scope>NUCLEOTIDE SEQUENCE [LARGE SCALE GENOMIC DNA]</scope>
    <source>
        <strain evidence="9">ATCC 14581 / DSM 32 / JCM 2506 / NBRC 15308 / NCIMB 9376 / NCTC 10342 / NRRL B-14308 / VKM B-512</strain>
    </source>
</reference>
<dbReference type="PATRIC" id="fig|592022.4.peg.4888"/>
<evidence type="ECO:0000256" key="5">
    <source>
        <dbReference type="ARBA" id="ARBA00023244"/>
    </source>
</evidence>
<keyword evidence="4" id="KW-0520">NAD</keyword>
<evidence type="ECO:0000256" key="6">
    <source>
        <dbReference type="ARBA" id="ARBA00047561"/>
    </source>
</evidence>
<evidence type="ECO:0000313" key="8">
    <source>
        <dbReference type="EMBL" id="AJI22517.1"/>
    </source>
</evidence>
<comment type="pathway">
    <text evidence="1">Porphyrin-containing compound metabolism; siroheme biosynthesis; sirohydrochlorin from precorrin-2: step 1/1.</text>
</comment>
<organism evidence="8 9">
    <name type="scientific">Priestia megaterium (strain ATCC 14581 / DSM 32 / CCUG 1817 / JCM 2506 / NBRC 15308 / NCIMB 9376 / NCTC 10342 / NRRL B-14308 / VKM B-512 / Ford 19)</name>
    <name type="common">Bacillus megaterium</name>
    <dbReference type="NCBI Taxonomy" id="1348623"/>
    <lineage>
        <taxon>Bacteria</taxon>
        <taxon>Bacillati</taxon>
        <taxon>Bacillota</taxon>
        <taxon>Bacilli</taxon>
        <taxon>Bacillales</taxon>
        <taxon>Bacillaceae</taxon>
        <taxon>Priestia</taxon>
    </lineage>
</organism>
<dbReference type="SUPFAM" id="SSF51735">
    <property type="entry name" value="NAD(P)-binding Rossmann-fold domains"/>
    <property type="match status" value="1"/>
</dbReference>
<evidence type="ECO:0000256" key="1">
    <source>
        <dbReference type="ARBA" id="ARBA00005010"/>
    </source>
</evidence>
<dbReference type="Pfam" id="PF13241">
    <property type="entry name" value="NAD_binding_7"/>
    <property type="match status" value="1"/>
</dbReference>
<evidence type="ECO:0000313" key="9">
    <source>
        <dbReference type="Proteomes" id="UP000031829"/>
    </source>
</evidence>
<dbReference type="HOGENOM" id="CLU_011276_8_1_9"/>
<dbReference type="InterPro" id="IPR036291">
    <property type="entry name" value="NAD(P)-bd_dom_sf"/>
</dbReference>
<dbReference type="Gene3D" id="3.40.50.720">
    <property type="entry name" value="NAD(P)-binding Rossmann-like Domain"/>
    <property type="match status" value="1"/>
</dbReference>
<evidence type="ECO:0000256" key="2">
    <source>
        <dbReference type="ARBA" id="ARBA00012400"/>
    </source>
</evidence>
<feature type="domain" description="Siroheme synthase central" evidence="7">
    <location>
        <begin position="116"/>
        <end position="141"/>
    </location>
</feature>
<name>A0A0B6AN51_PRIM2</name>
<protein>
    <recommendedName>
        <fullName evidence="2">precorrin-2 dehydrogenase</fullName>
        <ecNumber evidence="2">1.3.1.76</ecNumber>
    </recommendedName>
</protein>
<dbReference type="InterPro" id="IPR006367">
    <property type="entry name" value="Sirohaem_synthase_N"/>
</dbReference>
<dbReference type="GO" id="GO:0004325">
    <property type="term" value="F:ferrochelatase activity"/>
    <property type="evidence" value="ECO:0007669"/>
    <property type="project" value="InterPro"/>
</dbReference>
<dbReference type="RefSeq" id="WP_013085291.1">
    <property type="nucleotide sequence ID" value="NZ_BCVB01000009.1"/>
</dbReference>
<dbReference type="KEGG" id="bmeg:BG04_1914"/>
<dbReference type="PANTHER" id="PTHR35330:SF1">
    <property type="entry name" value="SIROHEME BIOSYNTHESIS PROTEIN MET8"/>
    <property type="match status" value="1"/>
</dbReference>
<evidence type="ECO:0000256" key="4">
    <source>
        <dbReference type="ARBA" id="ARBA00023027"/>
    </source>
</evidence>
<dbReference type="GO" id="GO:0019354">
    <property type="term" value="P:siroheme biosynthetic process"/>
    <property type="evidence" value="ECO:0007669"/>
    <property type="project" value="UniProtKB-UniPathway"/>
</dbReference>
<dbReference type="InterPro" id="IPR028281">
    <property type="entry name" value="Sirohaem_synthase_central"/>
</dbReference>
<gene>
    <name evidence="8" type="primary">sirC</name>
    <name evidence="8" type="ORF">BG04_1914</name>
</gene>
<dbReference type="NCBIfam" id="TIGR01470">
    <property type="entry name" value="cysG_Nterm"/>
    <property type="match status" value="1"/>
</dbReference>
<dbReference type="InterPro" id="IPR028161">
    <property type="entry name" value="Met8-like"/>
</dbReference>
<dbReference type="InterPro" id="IPR042518">
    <property type="entry name" value="SirC_C"/>
</dbReference>
<proteinExistence type="predicted"/>
<keyword evidence="5" id="KW-0627">Porphyrin biosynthesis</keyword>